<evidence type="ECO:0000256" key="1">
    <source>
        <dbReference type="ARBA" id="ARBA00007788"/>
    </source>
</evidence>
<sequence length="176" mass="20138">MNAAQEVLVVENQRLVYFVANRFRHRAVAAGIEFDDLVATGMLGLCKAARVYDPSRAKFSVLAVRCIENEMRLLLRQARRRPKTTSLDDVPREDDESKAGHPESVWLRYEADFSEVEWREFAGRLSARERSVLALAWLGYTQKDIAKRVGISLTHVSRVLARVERRWNHQSQAKGG</sequence>
<reference evidence="10 11" key="2">
    <citation type="journal article" date="2010" name="Stand. Genomic Sci.">
        <title>Complete genome sequence of Alicyclobacillus acidocaldarius type strain (104-IA).</title>
        <authorList>
            <person name="Mavromatis K."/>
            <person name="Sikorski J."/>
            <person name="Lapidus A."/>
            <person name="Glavina Del Rio T."/>
            <person name="Copeland A."/>
            <person name="Tice H."/>
            <person name="Cheng J.F."/>
            <person name="Lucas S."/>
            <person name="Chen F."/>
            <person name="Nolan M."/>
            <person name="Bruce D."/>
            <person name="Goodwin L."/>
            <person name="Pitluck S."/>
            <person name="Ivanova N."/>
            <person name="Ovchinnikova G."/>
            <person name="Pati A."/>
            <person name="Chen A."/>
            <person name="Palaniappan K."/>
            <person name="Land M."/>
            <person name="Hauser L."/>
            <person name="Chang Y.J."/>
            <person name="Jeffries C.D."/>
            <person name="Chain P."/>
            <person name="Meincke L."/>
            <person name="Sims D."/>
            <person name="Chertkov O."/>
            <person name="Han C."/>
            <person name="Brettin T."/>
            <person name="Detter J.C."/>
            <person name="Wahrenburg C."/>
            <person name="Rohde M."/>
            <person name="Pukall R."/>
            <person name="Goker M."/>
            <person name="Bristow J."/>
            <person name="Eisen J.A."/>
            <person name="Markowitz V."/>
            <person name="Hugenholtz P."/>
            <person name="Klenk H.P."/>
            <person name="Kyrpides N.C."/>
        </authorList>
    </citation>
    <scope>NUCLEOTIDE SEQUENCE [LARGE SCALE GENOMIC DNA]</scope>
    <source>
        <strain evidence="11">ATCC 27009 / DSM 446 / BCRC 14685 / JCM 5260 / KCTC 1825 / NBRC 15652 / NCIMB 11725 / NRRL B-14509 / 104-IA</strain>
    </source>
</reference>
<dbReference type="InterPro" id="IPR007627">
    <property type="entry name" value="RNA_pol_sigma70_r2"/>
</dbReference>
<dbReference type="PANTHER" id="PTHR30385">
    <property type="entry name" value="SIGMA FACTOR F FLAGELLAR"/>
    <property type="match status" value="1"/>
</dbReference>
<reference evidence="11" key="1">
    <citation type="submission" date="2009-09" db="EMBL/GenBank/DDBJ databases">
        <title>The complete chromosome of Alicyclobacillus acidocaldarius subsp. acidocaldarius DSM 446.</title>
        <authorList>
            <consortium name="US DOE Joint Genome Institute (JGI-PGF)"/>
            <person name="Lucas S."/>
            <person name="Copeland A."/>
            <person name="Lapidus A."/>
            <person name="Glavina del Rio T."/>
            <person name="Dalin E."/>
            <person name="Tice H."/>
            <person name="Bruce D."/>
            <person name="Goodwin L."/>
            <person name="Pitluck S."/>
            <person name="Kyrpides N."/>
            <person name="Mavromatis K."/>
            <person name="Ivanova N."/>
            <person name="Ovchinnikova G."/>
            <person name="Chertkov O."/>
            <person name="Sims D."/>
            <person name="Brettin T."/>
            <person name="Detter J.C."/>
            <person name="Han C."/>
            <person name="Larimer F."/>
            <person name="Land M."/>
            <person name="Hauser L."/>
            <person name="Markowitz V."/>
            <person name="Cheng J.-F."/>
            <person name="Hugenholtz P."/>
            <person name="Woyke T."/>
            <person name="Wu D."/>
            <person name="Pukall R."/>
            <person name="Klenk H.-P."/>
            <person name="Eisen J.A."/>
        </authorList>
    </citation>
    <scope>NUCLEOTIDE SEQUENCE [LARGE SCALE GENOMIC DNA]</scope>
    <source>
        <strain evidence="11">ATCC 27009 / DSM 446 / BCRC 14685 / JCM 5260 / KCTC 1825 / NBRC 15652 / NCIMB 11725 / NRRL B-14509 / 104-IA</strain>
    </source>
</reference>
<evidence type="ECO:0000256" key="6">
    <source>
        <dbReference type="ARBA" id="ARBA00023163"/>
    </source>
</evidence>
<accession>C8WVJ6</accession>
<dbReference type="InterPro" id="IPR013325">
    <property type="entry name" value="RNA_pol_sigma_r2"/>
</dbReference>
<keyword evidence="6" id="KW-0804">Transcription</keyword>
<evidence type="ECO:0000313" key="11">
    <source>
        <dbReference type="Proteomes" id="UP000001917"/>
    </source>
</evidence>
<keyword evidence="5" id="KW-0238">DNA-binding</keyword>
<dbReference type="HOGENOM" id="CLU_1523623_0_0_9"/>
<dbReference type="SUPFAM" id="SSF88946">
    <property type="entry name" value="Sigma2 domain of RNA polymerase sigma factors"/>
    <property type="match status" value="1"/>
</dbReference>
<dbReference type="NCBIfam" id="TIGR02937">
    <property type="entry name" value="sigma70-ECF"/>
    <property type="match status" value="1"/>
</dbReference>
<dbReference type="eggNOG" id="COG1191">
    <property type="taxonomic scope" value="Bacteria"/>
</dbReference>
<evidence type="ECO:0000256" key="3">
    <source>
        <dbReference type="ARBA" id="ARBA00023015"/>
    </source>
</evidence>
<dbReference type="InterPro" id="IPR036388">
    <property type="entry name" value="WH-like_DNA-bd_sf"/>
</dbReference>
<evidence type="ECO:0000256" key="7">
    <source>
        <dbReference type="ARBA" id="ARBA00024701"/>
    </source>
</evidence>
<gene>
    <name evidence="10" type="ordered locus">Aaci_1081</name>
</gene>
<protein>
    <recommendedName>
        <fullName evidence="2">RNA polymerase sigma factor SigS</fullName>
    </recommendedName>
</protein>
<keyword evidence="3" id="KW-0805">Transcription regulation</keyword>
<dbReference type="InterPro" id="IPR014284">
    <property type="entry name" value="RNA_pol_sigma-70_dom"/>
</dbReference>
<dbReference type="RefSeq" id="WP_012810460.1">
    <property type="nucleotide sequence ID" value="NC_013205.1"/>
</dbReference>
<dbReference type="SUPFAM" id="SSF46894">
    <property type="entry name" value="C-terminal effector domain of the bipartite response regulators"/>
    <property type="match status" value="1"/>
</dbReference>
<dbReference type="EMBL" id="CP001727">
    <property type="protein sequence ID" value="ACV58118.1"/>
    <property type="molecule type" value="Genomic_DNA"/>
</dbReference>
<keyword evidence="11" id="KW-1185">Reference proteome</keyword>
<dbReference type="GO" id="GO:0006352">
    <property type="term" value="P:DNA-templated transcription initiation"/>
    <property type="evidence" value="ECO:0007669"/>
    <property type="project" value="InterPro"/>
</dbReference>
<evidence type="ECO:0000259" key="9">
    <source>
        <dbReference type="Pfam" id="PF04545"/>
    </source>
</evidence>
<dbReference type="KEGG" id="aac:Aaci_1081"/>
<feature type="domain" description="RNA polymerase sigma-70 region 4" evidence="9">
    <location>
        <begin position="124"/>
        <end position="162"/>
    </location>
</feature>
<dbReference type="AlphaFoldDB" id="C8WVJ6"/>
<organism evidence="10 11">
    <name type="scientific">Alicyclobacillus acidocaldarius subsp. acidocaldarius (strain ATCC 27009 / DSM 446 / BCRC 14685 / JCM 5260 / KCTC 1825 / NBRC 15652 / NCIMB 11725 / NRRL B-14509 / 104-IA)</name>
    <name type="common">Bacillus acidocaldarius</name>
    <dbReference type="NCBI Taxonomy" id="521098"/>
    <lineage>
        <taxon>Bacteria</taxon>
        <taxon>Bacillati</taxon>
        <taxon>Bacillota</taxon>
        <taxon>Bacilli</taxon>
        <taxon>Bacillales</taxon>
        <taxon>Alicyclobacillaceae</taxon>
        <taxon>Alicyclobacillus</taxon>
    </lineage>
</organism>
<comment type="function">
    <text evidence="7">Sigma factors are initiation factors that promote the attachment of RNA polymerase to specific initiation sites and are then released. Sigma-S contributes to the protection against external stress, thus playing a role in cellular fitness and survival.</text>
</comment>
<comment type="similarity">
    <text evidence="1">Belongs to the sigma-70 factor family.</text>
</comment>
<dbReference type="InterPro" id="IPR007630">
    <property type="entry name" value="RNA_pol_sigma70_r4"/>
</dbReference>
<evidence type="ECO:0000256" key="4">
    <source>
        <dbReference type="ARBA" id="ARBA00023082"/>
    </source>
</evidence>
<keyword evidence="4" id="KW-0731">Sigma factor</keyword>
<evidence type="ECO:0000313" key="10">
    <source>
        <dbReference type="EMBL" id="ACV58118.1"/>
    </source>
</evidence>
<dbReference type="Pfam" id="PF04545">
    <property type="entry name" value="Sigma70_r4"/>
    <property type="match status" value="1"/>
</dbReference>
<dbReference type="Gene3D" id="1.10.1740.10">
    <property type="match status" value="1"/>
</dbReference>
<proteinExistence type="inferred from homology"/>
<dbReference type="GO" id="GO:0016987">
    <property type="term" value="F:sigma factor activity"/>
    <property type="evidence" value="ECO:0007669"/>
    <property type="project" value="UniProtKB-KW"/>
</dbReference>
<name>C8WVJ6_ALIAD</name>
<dbReference type="Proteomes" id="UP000001917">
    <property type="component" value="Chromosome"/>
</dbReference>
<evidence type="ECO:0000256" key="5">
    <source>
        <dbReference type="ARBA" id="ARBA00023125"/>
    </source>
</evidence>
<dbReference type="Gene3D" id="1.10.10.10">
    <property type="entry name" value="Winged helix-like DNA-binding domain superfamily/Winged helix DNA-binding domain"/>
    <property type="match status" value="1"/>
</dbReference>
<dbReference type="InterPro" id="IPR016032">
    <property type="entry name" value="Sig_transdc_resp-reg_C-effctor"/>
</dbReference>
<dbReference type="Pfam" id="PF04542">
    <property type="entry name" value="Sigma70_r2"/>
    <property type="match status" value="1"/>
</dbReference>
<evidence type="ECO:0000256" key="2">
    <source>
        <dbReference type="ARBA" id="ARBA00021245"/>
    </source>
</evidence>
<feature type="domain" description="RNA polymerase sigma-70 region 2" evidence="8">
    <location>
        <begin position="8"/>
        <end position="81"/>
    </location>
</feature>
<dbReference type="SMR" id="C8WVJ6"/>
<evidence type="ECO:0000259" key="8">
    <source>
        <dbReference type="Pfam" id="PF04542"/>
    </source>
</evidence>
<dbReference type="STRING" id="521098.Aaci_1081"/>
<dbReference type="GO" id="GO:0003677">
    <property type="term" value="F:DNA binding"/>
    <property type="evidence" value="ECO:0007669"/>
    <property type="project" value="UniProtKB-KW"/>
</dbReference>